<accession>A0A4V3BU56</accession>
<protein>
    <submittedName>
        <fullName evidence="1">Putative phage protein (TIGR02216 family)</fullName>
    </submittedName>
</protein>
<dbReference type="Pfam" id="PF09550">
    <property type="entry name" value="Phage_TAC_6"/>
    <property type="match status" value="1"/>
</dbReference>
<name>A0A4V3BU56_9SPHN</name>
<reference evidence="1 2" key="1">
    <citation type="submission" date="2019-03" db="EMBL/GenBank/DDBJ databases">
        <title>Genomic Encyclopedia of Type Strains, Phase IV (KMG-IV): sequencing the most valuable type-strain genomes for metagenomic binning, comparative biology and taxonomic classification.</title>
        <authorList>
            <person name="Goeker M."/>
        </authorList>
    </citation>
    <scope>NUCLEOTIDE SEQUENCE [LARGE SCALE GENOMIC DNA]</scope>
    <source>
        <strain evidence="1 2">DSM 25059</strain>
    </source>
</reference>
<dbReference type="AlphaFoldDB" id="A0A4V3BU56"/>
<dbReference type="InterPro" id="IPR019056">
    <property type="entry name" value="Phage_TAC_6"/>
</dbReference>
<sequence>MSETFARRAGRLAGAAGLWFGWSPDQFWRATPAEFAALLIAARGDEAEPADSVLIARMMEADPDG</sequence>
<organism evidence="1 2">
    <name type="scientific">Stakelama pacifica</name>
    <dbReference type="NCBI Taxonomy" id="517720"/>
    <lineage>
        <taxon>Bacteria</taxon>
        <taxon>Pseudomonadati</taxon>
        <taxon>Pseudomonadota</taxon>
        <taxon>Alphaproteobacteria</taxon>
        <taxon>Sphingomonadales</taxon>
        <taxon>Sphingomonadaceae</taxon>
        <taxon>Stakelama</taxon>
    </lineage>
</organism>
<evidence type="ECO:0000313" key="2">
    <source>
        <dbReference type="Proteomes" id="UP000295493"/>
    </source>
</evidence>
<evidence type="ECO:0000313" key="1">
    <source>
        <dbReference type="EMBL" id="TDN85368.1"/>
    </source>
</evidence>
<proteinExistence type="predicted"/>
<dbReference type="OrthoDB" id="7582980at2"/>
<gene>
    <name evidence="1" type="ORF">EV664_10274</name>
</gene>
<dbReference type="RefSeq" id="WP_133494321.1">
    <property type="nucleotide sequence ID" value="NZ_BMLU01000002.1"/>
</dbReference>
<keyword evidence="2" id="KW-1185">Reference proteome</keyword>
<dbReference type="EMBL" id="SNWD01000002">
    <property type="protein sequence ID" value="TDN85368.1"/>
    <property type="molecule type" value="Genomic_DNA"/>
</dbReference>
<dbReference type="Proteomes" id="UP000295493">
    <property type="component" value="Unassembled WGS sequence"/>
</dbReference>
<comment type="caution">
    <text evidence="1">The sequence shown here is derived from an EMBL/GenBank/DDBJ whole genome shotgun (WGS) entry which is preliminary data.</text>
</comment>